<organism evidence="1 2">
    <name type="scientific">Haematococcus lacustris</name>
    <name type="common">Green alga</name>
    <name type="synonym">Haematococcus pluvialis</name>
    <dbReference type="NCBI Taxonomy" id="44745"/>
    <lineage>
        <taxon>Eukaryota</taxon>
        <taxon>Viridiplantae</taxon>
        <taxon>Chlorophyta</taxon>
        <taxon>core chlorophytes</taxon>
        <taxon>Chlorophyceae</taxon>
        <taxon>CS clade</taxon>
        <taxon>Chlamydomonadales</taxon>
        <taxon>Haematococcaceae</taxon>
        <taxon>Haematococcus</taxon>
    </lineage>
</organism>
<accession>A0A6A0A935</accession>
<keyword evidence="2" id="KW-1185">Reference proteome</keyword>
<dbReference type="EMBL" id="BLLF01004251">
    <property type="protein sequence ID" value="GFH29239.1"/>
    <property type="molecule type" value="Genomic_DNA"/>
</dbReference>
<proteinExistence type="predicted"/>
<evidence type="ECO:0000313" key="2">
    <source>
        <dbReference type="Proteomes" id="UP000485058"/>
    </source>
</evidence>
<protein>
    <submittedName>
        <fullName evidence="1">Uncharacterized protein</fullName>
    </submittedName>
</protein>
<dbReference type="Proteomes" id="UP000485058">
    <property type="component" value="Unassembled WGS sequence"/>
</dbReference>
<dbReference type="AlphaFoldDB" id="A0A6A0A935"/>
<sequence>MLVGGVLWRMDWQRQVPEARLMQAVHRGPEHTQSLIQHALEEDAAADEQVAAALLEEAQYDPRPLHIIYQPASMERECGSEQRQTVALSQSLTVAL</sequence>
<reference evidence="1 2" key="1">
    <citation type="submission" date="2020-02" db="EMBL/GenBank/DDBJ databases">
        <title>Draft genome sequence of Haematococcus lacustris strain NIES-144.</title>
        <authorList>
            <person name="Morimoto D."/>
            <person name="Nakagawa S."/>
            <person name="Yoshida T."/>
            <person name="Sawayama S."/>
        </authorList>
    </citation>
    <scope>NUCLEOTIDE SEQUENCE [LARGE SCALE GENOMIC DNA]</scope>
    <source>
        <strain evidence="1 2">NIES-144</strain>
    </source>
</reference>
<comment type="caution">
    <text evidence="1">The sequence shown here is derived from an EMBL/GenBank/DDBJ whole genome shotgun (WGS) entry which is preliminary data.</text>
</comment>
<gene>
    <name evidence="1" type="ORF">HaLaN_27872</name>
</gene>
<name>A0A6A0A935_HAELA</name>
<evidence type="ECO:0000313" key="1">
    <source>
        <dbReference type="EMBL" id="GFH29239.1"/>
    </source>
</evidence>